<keyword evidence="2" id="KW-0325">Glycoprotein</keyword>
<organism evidence="4 5">
    <name type="scientific">Meleagris gallopavo</name>
    <name type="common">Wild turkey</name>
    <dbReference type="NCBI Taxonomy" id="9103"/>
    <lineage>
        <taxon>Eukaryota</taxon>
        <taxon>Metazoa</taxon>
        <taxon>Chordata</taxon>
        <taxon>Craniata</taxon>
        <taxon>Vertebrata</taxon>
        <taxon>Euteleostomi</taxon>
        <taxon>Archelosauria</taxon>
        <taxon>Archosauria</taxon>
        <taxon>Dinosauria</taxon>
        <taxon>Saurischia</taxon>
        <taxon>Theropoda</taxon>
        <taxon>Coelurosauria</taxon>
        <taxon>Aves</taxon>
        <taxon>Neognathae</taxon>
        <taxon>Galloanserae</taxon>
        <taxon>Galliformes</taxon>
        <taxon>Phasianidae</taxon>
        <taxon>Meleagridinae</taxon>
        <taxon>Meleagris</taxon>
    </lineage>
</organism>
<proteinExistence type="predicted"/>
<dbReference type="InterPro" id="IPR014853">
    <property type="entry name" value="VWF/SSPO/ZAN-like_Cys-rich_dom"/>
</dbReference>
<reference evidence="4 5" key="1">
    <citation type="journal article" date="2010" name="PLoS Biol.">
        <title>Multi-platform next-generation sequencing of the domestic turkey (Meleagris gallopavo): genome assembly and analysis.</title>
        <authorList>
            <person name="Dalloul R.A."/>
            <person name="Long J.A."/>
            <person name="Zimin A.V."/>
            <person name="Aslam L."/>
            <person name="Beal K."/>
            <person name="Blomberg L.A."/>
            <person name="Bouffard P."/>
            <person name="Burt D.W."/>
            <person name="Crasta O."/>
            <person name="Crooijmans R.P."/>
            <person name="Cooper K."/>
            <person name="Coulombe R.A."/>
            <person name="De S."/>
            <person name="Delany M.E."/>
            <person name="Dodgson J.B."/>
            <person name="Dong J.J."/>
            <person name="Evans C."/>
            <person name="Frederickson K.M."/>
            <person name="Flicek P."/>
            <person name="Florea L."/>
            <person name="Folkerts O."/>
            <person name="Groenen M.A."/>
            <person name="Harkins T.T."/>
            <person name="Herrero J."/>
            <person name="Hoffmann S."/>
            <person name="Megens H.J."/>
            <person name="Jiang A."/>
            <person name="de Jong P."/>
            <person name="Kaiser P."/>
            <person name="Kim H."/>
            <person name="Kim K.W."/>
            <person name="Kim S."/>
            <person name="Langenberger D."/>
            <person name="Lee M.K."/>
            <person name="Lee T."/>
            <person name="Mane S."/>
            <person name="Marcais G."/>
            <person name="Marz M."/>
            <person name="McElroy A.P."/>
            <person name="Modise T."/>
            <person name="Nefedov M."/>
            <person name="Notredame C."/>
            <person name="Paton I.R."/>
            <person name="Payne W.S."/>
            <person name="Pertea G."/>
            <person name="Prickett D."/>
            <person name="Puiu D."/>
            <person name="Qioa D."/>
            <person name="Raineri E."/>
            <person name="Ruffier M."/>
            <person name="Salzberg S.L."/>
            <person name="Schatz M.C."/>
            <person name="Scheuring C."/>
            <person name="Schmidt C.J."/>
            <person name="Schroeder S."/>
            <person name="Searle S.M."/>
            <person name="Smith E.J."/>
            <person name="Smith J."/>
            <person name="Sonstegard T.S."/>
            <person name="Stadler P.F."/>
            <person name="Tafer H."/>
            <person name="Tu Z.J."/>
            <person name="Van Tassell C.P."/>
            <person name="Vilella A.J."/>
            <person name="Williams K.P."/>
            <person name="Yorke J.A."/>
            <person name="Zhang L."/>
            <person name="Zhang H.B."/>
            <person name="Zhang X."/>
            <person name="Zhang Y."/>
            <person name="Reed K.M."/>
        </authorList>
    </citation>
    <scope>NUCLEOTIDE SEQUENCE [LARGE SCALE GENOMIC DNA]</scope>
</reference>
<reference evidence="4" key="3">
    <citation type="submission" date="2025-09" db="UniProtKB">
        <authorList>
            <consortium name="Ensembl"/>
        </authorList>
    </citation>
    <scope>IDENTIFICATION</scope>
</reference>
<dbReference type="InParanoid" id="A0A803XPE7"/>
<dbReference type="GO" id="GO:0031012">
    <property type="term" value="C:extracellular matrix"/>
    <property type="evidence" value="ECO:0007669"/>
    <property type="project" value="TreeGrafter"/>
</dbReference>
<reference evidence="4" key="2">
    <citation type="submission" date="2025-08" db="UniProtKB">
        <authorList>
            <consortium name="Ensembl"/>
        </authorList>
    </citation>
    <scope>IDENTIFICATION</scope>
</reference>
<accession>A0A803XPE7</accession>
<evidence type="ECO:0000256" key="1">
    <source>
        <dbReference type="ARBA" id="ARBA00023157"/>
    </source>
</evidence>
<dbReference type="InterPro" id="IPR001846">
    <property type="entry name" value="VWF_type-D"/>
</dbReference>
<dbReference type="PANTHER" id="PTHR11339:SF228">
    <property type="entry name" value="OTOGELIN"/>
    <property type="match status" value="1"/>
</dbReference>
<evidence type="ECO:0000256" key="2">
    <source>
        <dbReference type="ARBA" id="ARBA00023180"/>
    </source>
</evidence>
<dbReference type="PROSITE" id="PS51233">
    <property type="entry name" value="VWFD"/>
    <property type="match status" value="1"/>
</dbReference>
<dbReference type="Proteomes" id="UP000001645">
    <property type="component" value="Chromosome 5"/>
</dbReference>
<dbReference type="Ensembl" id="ENSMGAT00000024908.1">
    <property type="protein sequence ID" value="ENSMGAP00000021393.1"/>
    <property type="gene ID" value="ENSMGAG00000021863.1"/>
</dbReference>
<dbReference type="PANTHER" id="PTHR11339">
    <property type="entry name" value="EXTRACELLULAR MATRIX GLYCOPROTEIN RELATED"/>
    <property type="match status" value="1"/>
</dbReference>
<protein>
    <recommendedName>
        <fullName evidence="3">VWFD domain-containing protein</fullName>
    </recommendedName>
</protein>
<dbReference type="InterPro" id="IPR050780">
    <property type="entry name" value="Mucin_vWF_Thrombospondin_sf"/>
</dbReference>
<evidence type="ECO:0000259" key="3">
    <source>
        <dbReference type="PROSITE" id="PS51233"/>
    </source>
</evidence>
<keyword evidence="5" id="KW-1185">Reference proteome</keyword>
<dbReference type="GeneTree" id="ENSGT00940000157490"/>
<feature type="domain" description="VWFD" evidence="3">
    <location>
        <begin position="1"/>
        <end position="92"/>
    </location>
</feature>
<evidence type="ECO:0000313" key="4">
    <source>
        <dbReference type="Ensembl" id="ENSMGAP00000021393.1"/>
    </source>
</evidence>
<name>A0A803XPE7_MELGA</name>
<dbReference type="SMART" id="SM00832">
    <property type="entry name" value="C8"/>
    <property type="match status" value="1"/>
</dbReference>
<dbReference type="Pfam" id="PF08742">
    <property type="entry name" value="C8"/>
    <property type="match status" value="1"/>
</dbReference>
<dbReference type="AlphaFoldDB" id="A0A803XPE7"/>
<evidence type="ECO:0000313" key="5">
    <source>
        <dbReference type="Proteomes" id="UP000001645"/>
    </source>
</evidence>
<keyword evidence="1" id="KW-1015">Disulfide bond</keyword>
<dbReference type="GO" id="GO:0005615">
    <property type="term" value="C:extracellular space"/>
    <property type="evidence" value="ECO:0007669"/>
    <property type="project" value="TreeGrafter"/>
</dbReference>
<sequence>ATKVIRELEHLPYEDRLRELGLFSLERRGLWGDFIAAFQYLKGGELSGLCGNFDLKTINELRTPDNFELTNSQEFGNSWTCIDRSDIQNPCSLNPLREPFAKKECGILFSEAFEACHPVIDVTWFYSNCLADTCGCNQGGDCECFCTSVSAYAHQCCQHGVSVDWRTPRVCPACGIGKKVSASYWSPRLFFV</sequence>